<name>A0A177CVH2_9PLEO</name>
<evidence type="ECO:0000313" key="2">
    <source>
        <dbReference type="EMBL" id="OAG11564.1"/>
    </source>
</evidence>
<dbReference type="OrthoDB" id="10559603at2759"/>
<dbReference type="InParanoid" id="A0A177CVH2"/>
<keyword evidence="1" id="KW-0732">Signal</keyword>
<dbReference type="Proteomes" id="UP000077069">
    <property type="component" value="Unassembled WGS sequence"/>
</dbReference>
<dbReference type="AlphaFoldDB" id="A0A177CVH2"/>
<proteinExistence type="predicted"/>
<feature type="signal peptide" evidence="1">
    <location>
        <begin position="1"/>
        <end position="19"/>
    </location>
</feature>
<keyword evidence="3" id="KW-1185">Reference proteome</keyword>
<feature type="chain" id="PRO_5008058648" evidence="1">
    <location>
        <begin position="20"/>
        <end position="136"/>
    </location>
</feature>
<protein>
    <submittedName>
        <fullName evidence="2">Uncharacterized protein</fullName>
    </submittedName>
</protein>
<reference evidence="2 3" key="1">
    <citation type="submission" date="2016-05" db="EMBL/GenBank/DDBJ databases">
        <title>Comparative analysis of secretome profiles of manganese(II)-oxidizing ascomycete fungi.</title>
        <authorList>
            <consortium name="DOE Joint Genome Institute"/>
            <person name="Zeiner C.A."/>
            <person name="Purvine S.O."/>
            <person name="Zink E.M."/>
            <person name="Wu S."/>
            <person name="Pasa-Tolic L."/>
            <person name="Chaput D.L."/>
            <person name="Haridas S."/>
            <person name="Grigoriev I.V."/>
            <person name="Santelli C.M."/>
            <person name="Hansel C.M."/>
        </authorList>
    </citation>
    <scope>NUCLEOTIDE SEQUENCE [LARGE SCALE GENOMIC DNA]</scope>
    <source>
        <strain evidence="2 3">AP3s5-JAC2a</strain>
    </source>
</reference>
<dbReference type="EMBL" id="KV441548">
    <property type="protein sequence ID" value="OAG11564.1"/>
    <property type="molecule type" value="Genomic_DNA"/>
</dbReference>
<evidence type="ECO:0000256" key="1">
    <source>
        <dbReference type="SAM" id="SignalP"/>
    </source>
</evidence>
<accession>A0A177CVH2</accession>
<gene>
    <name evidence="2" type="ORF">CC84DRAFT_1211222</name>
</gene>
<evidence type="ECO:0000313" key="3">
    <source>
        <dbReference type="Proteomes" id="UP000077069"/>
    </source>
</evidence>
<sequence>MHLKIAASALALFTAVANAETRISFYTAKDCSSGYLSTATGHGSASNTEAENEFSYTVNAYVGGIAIDNLDDFQNQLNDDNGCVFTDITCCEYAPKCKEPSPVPSSGGYCITYDKYMGTVGVSSTVCDSLCIDNVY</sequence>
<dbReference type="RefSeq" id="XP_018041929.1">
    <property type="nucleotide sequence ID" value="XM_018182359.1"/>
</dbReference>
<dbReference type="GeneID" id="28765845"/>
<organism evidence="2 3">
    <name type="scientific">Paraphaeosphaeria sporulosa</name>
    <dbReference type="NCBI Taxonomy" id="1460663"/>
    <lineage>
        <taxon>Eukaryota</taxon>
        <taxon>Fungi</taxon>
        <taxon>Dikarya</taxon>
        <taxon>Ascomycota</taxon>
        <taxon>Pezizomycotina</taxon>
        <taxon>Dothideomycetes</taxon>
        <taxon>Pleosporomycetidae</taxon>
        <taxon>Pleosporales</taxon>
        <taxon>Massarineae</taxon>
        <taxon>Didymosphaeriaceae</taxon>
        <taxon>Paraphaeosphaeria</taxon>
    </lineage>
</organism>